<accession>A0ABR0QA31</accession>
<name>A0ABR0QA31_GOSAR</name>
<dbReference type="EMBL" id="JARKNE010000004">
    <property type="protein sequence ID" value="KAK5836111.1"/>
    <property type="molecule type" value="Genomic_DNA"/>
</dbReference>
<feature type="compositionally biased region" description="Polar residues" evidence="1">
    <location>
        <begin position="96"/>
        <end position="108"/>
    </location>
</feature>
<proteinExistence type="predicted"/>
<protein>
    <recommendedName>
        <fullName evidence="4">Gag-Pol polyprotein</fullName>
    </recommendedName>
</protein>
<keyword evidence="3" id="KW-1185">Reference proteome</keyword>
<sequence length="164" mass="18888">MTVTEYKKEFVRLSKYAWKYVSTEEIMCKRFVDGFNKDIKLLVGILELKKIVVLVERACKAEDLSKEKRKVDAEARDSRKRSMNKSYHSSSKKSRNYFNRLTASTGSQNRDRGKQYTNPKAQATSVSSIGNIKDVKPECQQCGRQHFRYCLGKSNNRACYSCGS</sequence>
<evidence type="ECO:0000256" key="1">
    <source>
        <dbReference type="SAM" id="MobiDB-lite"/>
    </source>
</evidence>
<gene>
    <name evidence="2" type="ORF">PVK06_011863</name>
</gene>
<feature type="compositionally biased region" description="Polar residues" evidence="1">
    <location>
        <begin position="115"/>
        <end position="125"/>
    </location>
</feature>
<feature type="region of interest" description="Disordered" evidence="1">
    <location>
        <begin position="64"/>
        <end position="125"/>
    </location>
</feature>
<dbReference type="PANTHER" id="PTHR34482:SF36">
    <property type="entry name" value="RETROTRANSPOSON GAG DOMAIN-CONTAINING PROTEIN"/>
    <property type="match status" value="1"/>
</dbReference>
<dbReference type="Proteomes" id="UP001358586">
    <property type="component" value="Chromosome 4"/>
</dbReference>
<evidence type="ECO:0008006" key="4">
    <source>
        <dbReference type="Google" id="ProtNLM"/>
    </source>
</evidence>
<evidence type="ECO:0000313" key="3">
    <source>
        <dbReference type="Proteomes" id="UP001358586"/>
    </source>
</evidence>
<organism evidence="2 3">
    <name type="scientific">Gossypium arboreum</name>
    <name type="common">Tree cotton</name>
    <name type="synonym">Gossypium nanking</name>
    <dbReference type="NCBI Taxonomy" id="29729"/>
    <lineage>
        <taxon>Eukaryota</taxon>
        <taxon>Viridiplantae</taxon>
        <taxon>Streptophyta</taxon>
        <taxon>Embryophyta</taxon>
        <taxon>Tracheophyta</taxon>
        <taxon>Spermatophyta</taxon>
        <taxon>Magnoliopsida</taxon>
        <taxon>eudicotyledons</taxon>
        <taxon>Gunneridae</taxon>
        <taxon>Pentapetalae</taxon>
        <taxon>rosids</taxon>
        <taxon>malvids</taxon>
        <taxon>Malvales</taxon>
        <taxon>Malvaceae</taxon>
        <taxon>Malvoideae</taxon>
        <taxon>Gossypium</taxon>
    </lineage>
</organism>
<dbReference type="PANTHER" id="PTHR34482">
    <property type="entry name" value="DNA DAMAGE-INDUCIBLE PROTEIN 1-LIKE"/>
    <property type="match status" value="1"/>
</dbReference>
<comment type="caution">
    <text evidence="2">The sequence shown here is derived from an EMBL/GenBank/DDBJ whole genome shotgun (WGS) entry which is preliminary data.</text>
</comment>
<reference evidence="2 3" key="1">
    <citation type="submission" date="2023-03" db="EMBL/GenBank/DDBJ databases">
        <title>WGS of Gossypium arboreum.</title>
        <authorList>
            <person name="Yu D."/>
        </authorList>
    </citation>
    <scope>NUCLEOTIDE SEQUENCE [LARGE SCALE GENOMIC DNA]</scope>
    <source>
        <tissue evidence="2">Leaf</tissue>
    </source>
</reference>
<feature type="compositionally biased region" description="Basic and acidic residues" evidence="1">
    <location>
        <begin position="64"/>
        <end position="77"/>
    </location>
</feature>
<evidence type="ECO:0000313" key="2">
    <source>
        <dbReference type="EMBL" id="KAK5836111.1"/>
    </source>
</evidence>